<keyword evidence="3" id="KW-1185">Reference proteome</keyword>
<gene>
    <name evidence="2" type="ORF">GCM10017591_10880</name>
</gene>
<comment type="caution">
    <text evidence="2">The sequence shown here is derived from an EMBL/GenBank/DDBJ whole genome shotgun (WGS) entry which is preliminary data.</text>
</comment>
<dbReference type="AlphaFoldDB" id="A0A9W6M5P1"/>
<evidence type="ECO:0000259" key="1">
    <source>
        <dbReference type="PROSITE" id="PS50056"/>
    </source>
</evidence>
<dbReference type="InterPro" id="IPR026893">
    <property type="entry name" value="Tyr/Ser_Pase_IphP-type"/>
</dbReference>
<organism evidence="2 3">
    <name type="scientific">Microbacterium dextranolyticum</name>
    <dbReference type="NCBI Taxonomy" id="36806"/>
    <lineage>
        <taxon>Bacteria</taxon>
        <taxon>Bacillati</taxon>
        <taxon>Actinomycetota</taxon>
        <taxon>Actinomycetes</taxon>
        <taxon>Micrococcales</taxon>
        <taxon>Microbacteriaceae</taxon>
        <taxon>Microbacterium</taxon>
    </lineage>
</organism>
<accession>A0A9W6M5P1</accession>
<dbReference type="InterPro" id="IPR029021">
    <property type="entry name" value="Prot-tyrosine_phosphatase-like"/>
</dbReference>
<dbReference type="PROSITE" id="PS50056">
    <property type="entry name" value="TYR_PHOSPHATASE_2"/>
    <property type="match status" value="1"/>
</dbReference>
<feature type="domain" description="Tyrosine specific protein phosphatases" evidence="1">
    <location>
        <begin position="129"/>
        <end position="179"/>
    </location>
</feature>
<dbReference type="InterPro" id="IPR000387">
    <property type="entry name" value="Tyr_Pase_dom"/>
</dbReference>
<evidence type="ECO:0000313" key="2">
    <source>
        <dbReference type="EMBL" id="GLJ95026.1"/>
    </source>
</evidence>
<sequence>MTGDTIDGLVNFRDTGGTTLKDGGRTRSGVLYRAAALNALTETGLTQLAESPIGVIADFRTPVEQQMAPDLLPATRPFHRVSLALLEGALPQPAAGADGVVAPEAFARVLDDLPSLGELYTTMLTHGAATFADLARLVAASTDDEPSAVIVHCTAGKDRTGVAVALMLDAAGADREEIVADYAQSQENLAGAWAEGMLQLVASFGVPLTPELRTLVTGTPPAAIRTAFAWIDENGGAAEYLTSGGLTADELAALRARLRG</sequence>
<dbReference type="Gene3D" id="3.90.190.10">
    <property type="entry name" value="Protein tyrosine phosphatase superfamily"/>
    <property type="match status" value="1"/>
</dbReference>
<dbReference type="Proteomes" id="UP001142291">
    <property type="component" value="Unassembled WGS sequence"/>
</dbReference>
<name>A0A9W6M5P1_9MICO</name>
<dbReference type="GO" id="GO:0004721">
    <property type="term" value="F:phosphoprotein phosphatase activity"/>
    <property type="evidence" value="ECO:0007669"/>
    <property type="project" value="InterPro"/>
</dbReference>
<dbReference type="Pfam" id="PF13350">
    <property type="entry name" value="Y_phosphatase3"/>
    <property type="match status" value="1"/>
</dbReference>
<dbReference type="PROSITE" id="PS00383">
    <property type="entry name" value="TYR_PHOSPHATASE_1"/>
    <property type="match status" value="1"/>
</dbReference>
<reference evidence="2" key="2">
    <citation type="submission" date="2023-01" db="EMBL/GenBank/DDBJ databases">
        <authorList>
            <person name="Sun Q."/>
            <person name="Evtushenko L."/>
        </authorList>
    </citation>
    <scope>NUCLEOTIDE SEQUENCE</scope>
    <source>
        <strain evidence="2">VKM Ac-1940</strain>
    </source>
</reference>
<dbReference type="SUPFAM" id="SSF52799">
    <property type="entry name" value="(Phosphotyrosine protein) phosphatases II"/>
    <property type="match status" value="1"/>
</dbReference>
<protein>
    <submittedName>
        <fullName evidence="2">C4-dicarboxylate ABC transporter</fullName>
    </submittedName>
</protein>
<dbReference type="RefSeq" id="WP_204964480.1">
    <property type="nucleotide sequence ID" value="NZ_BAAAUR010000004.1"/>
</dbReference>
<evidence type="ECO:0000313" key="3">
    <source>
        <dbReference type="Proteomes" id="UP001142291"/>
    </source>
</evidence>
<proteinExistence type="predicted"/>
<dbReference type="InterPro" id="IPR016130">
    <property type="entry name" value="Tyr_Pase_AS"/>
</dbReference>
<dbReference type="EMBL" id="BSER01000007">
    <property type="protein sequence ID" value="GLJ95026.1"/>
    <property type="molecule type" value="Genomic_DNA"/>
</dbReference>
<reference evidence="2" key="1">
    <citation type="journal article" date="2014" name="Int. J. Syst. Evol. Microbiol.">
        <title>Complete genome sequence of Corynebacterium casei LMG S-19264T (=DSM 44701T), isolated from a smear-ripened cheese.</title>
        <authorList>
            <consortium name="US DOE Joint Genome Institute (JGI-PGF)"/>
            <person name="Walter F."/>
            <person name="Albersmeier A."/>
            <person name="Kalinowski J."/>
            <person name="Ruckert C."/>
        </authorList>
    </citation>
    <scope>NUCLEOTIDE SEQUENCE</scope>
    <source>
        <strain evidence="2">VKM Ac-1940</strain>
    </source>
</reference>